<keyword evidence="2" id="KW-1185">Reference proteome</keyword>
<evidence type="ECO:0000313" key="1">
    <source>
        <dbReference type="EMBL" id="GMA93028.1"/>
    </source>
</evidence>
<comment type="caution">
    <text evidence="1">The sequence shown here is derived from an EMBL/GenBank/DDBJ whole genome shotgun (WGS) entry which is preliminary data.</text>
</comment>
<dbReference type="InterPro" id="IPR009351">
    <property type="entry name" value="AlkZ-like"/>
</dbReference>
<reference evidence="2" key="1">
    <citation type="journal article" date="2019" name="Int. J. Syst. Evol. Microbiol.">
        <title>The Global Catalogue of Microorganisms (GCM) 10K type strain sequencing project: providing services to taxonomists for standard genome sequencing and annotation.</title>
        <authorList>
            <consortium name="The Broad Institute Genomics Platform"/>
            <consortium name="The Broad Institute Genome Sequencing Center for Infectious Disease"/>
            <person name="Wu L."/>
            <person name="Ma J."/>
        </authorList>
    </citation>
    <scope>NUCLEOTIDE SEQUENCE [LARGE SCALE GENOMIC DNA]</scope>
    <source>
        <strain evidence="2">NBRC 108755</strain>
    </source>
</reference>
<proteinExistence type="predicted"/>
<protein>
    <recommendedName>
        <fullName evidence="3">Winged helix DNA-binding domain-containing protein</fullName>
    </recommendedName>
</protein>
<dbReference type="PANTHER" id="PTHR38479">
    <property type="entry name" value="LMO0824 PROTEIN"/>
    <property type="match status" value="1"/>
</dbReference>
<dbReference type="Pfam" id="PF06224">
    <property type="entry name" value="AlkZ-like"/>
    <property type="match status" value="1"/>
</dbReference>
<gene>
    <name evidence="1" type="ORF">GCM10025869_35570</name>
</gene>
<accession>A0ABQ6JXL5</accession>
<evidence type="ECO:0000313" key="2">
    <source>
        <dbReference type="Proteomes" id="UP001157069"/>
    </source>
</evidence>
<name>A0ABQ6JXL5_9MICO</name>
<evidence type="ECO:0008006" key="3">
    <source>
        <dbReference type="Google" id="ProtNLM"/>
    </source>
</evidence>
<dbReference type="RefSeq" id="WP_284301758.1">
    <property type="nucleotide sequence ID" value="NZ_BSVA01000001.1"/>
</dbReference>
<dbReference type="PANTHER" id="PTHR38479:SF2">
    <property type="entry name" value="WINGED HELIX DNA-BINDING DOMAIN-CONTAINING PROTEIN"/>
    <property type="match status" value="1"/>
</dbReference>
<dbReference type="Proteomes" id="UP001157069">
    <property type="component" value="Unassembled WGS sequence"/>
</dbReference>
<dbReference type="EMBL" id="BSVA01000001">
    <property type="protein sequence ID" value="GMA93028.1"/>
    <property type="molecule type" value="Genomic_DNA"/>
</dbReference>
<sequence length="358" mass="38501">MTSRPAPRDRRLLTALRLAAQGIAHPTLESPVEVVRSMLAMQAQDYLGTLWSVGLRTRAATEADVEATHASGTIVRSWPQRGTLHLVAAEDLGWMLSLTGERMLRSAAARNRELGLDADIFARAAAIARERLAGAGRADRAELLAAFAAGGIAVEGQRGSHLLGNLAFTGLVVLCGRTEYALLDEHVPEPRRLDPDAAAEELALRYFTAHGPATLRDLAWWSGLPLTFVRDATARVRDRLDAIELGGVEYLMRPGLEPDGDGVHALPGFDEYLLGYGDRSAALAPEHADTIVPGGNGMFLPTIVARGEVVGTWKRTRTTRVVRVTTGPFAPLSGVAERGFASAMRRYGRFLGSPVEIG</sequence>
<organism evidence="1 2">
    <name type="scientific">Homoserinibacter gongjuensis</name>
    <dbReference type="NCBI Taxonomy" id="1162968"/>
    <lineage>
        <taxon>Bacteria</taxon>
        <taxon>Bacillati</taxon>
        <taxon>Actinomycetota</taxon>
        <taxon>Actinomycetes</taxon>
        <taxon>Micrococcales</taxon>
        <taxon>Microbacteriaceae</taxon>
        <taxon>Homoserinibacter</taxon>
    </lineage>
</organism>